<dbReference type="PANTHER" id="PTHR12867:SF6">
    <property type="entry name" value="N-ACETYLGLUCOSAMINYLDIPHOSPHODOLICHOL N-ACETYLGLUCOSAMINYLTRANSFERASE"/>
    <property type="match status" value="1"/>
</dbReference>
<evidence type="ECO:0000313" key="9">
    <source>
        <dbReference type="EMBL" id="EDV28959.1"/>
    </source>
</evidence>
<evidence type="ECO:0000256" key="7">
    <source>
        <dbReference type="ARBA" id="ARBA00022824"/>
    </source>
</evidence>
<dbReference type="Proteomes" id="UP000009022">
    <property type="component" value="Unassembled WGS sequence"/>
</dbReference>
<evidence type="ECO:0000259" key="8">
    <source>
        <dbReference type="Pfam" id="PF04101"/>
    </source>
</evidence>
<dbReference type="CTD" id="6750107"/>
<dbReference type="PANTHER" id="PTHR12867">
    <property type="entry name" value="GLYCOSYL TRANSFERASE-RELATED"/>
    <property type="match status" value="1"/>
</dbReference>
<gene>
    <name evidence="9" type="ORF">TRIADDRAFT_18956</name>
</gene>
<accession>B3RI21</accession>
<dbReference type="SUPFAM" id="SSF53756">
    <property type="entry name" value="UDP-Glycosyltransferase/glycogen phosphorylase"/>
    <property type="match status" value="1"/>
</dbReference>
<dbReference type="Gene3D" id="3.40.50.2000">
    <property type="entry name" value="Glycogen Phosphorylase B"/>
    <property type="match status" value="1"/>
</dbReference>
<keyword evidence="6" id="KW-0808">Transferase</keyword>
<reference evidence="9 10" key="1">
    <citation type="journal article" date="2008" name="Nature">
        <title>The Trichoplax genome and the nature of placozoans.</title>
        <authorList>
            <person name="Srivastava M."/>
            <person name="Begovic E."/>
            <person name="Chapman J."/>
            <person name="Putnam N.H."/>
            <person name="Hellsten U."/>
            <person name="Kawashima T."/>
            <person name="Kuo A."/>
            <person name="Mitros T."/>
            <person name="Salamov A."/>
            <person name="Carpenter M.L."/>
            <person name="Signorovitch A.Y."/>
            <person name="Moreno M.A."/>
            <person name="Kamm K."/>
            <person name="Grimwood J."/>
            <person name="Schmutz J."/>
            <person name="Shapiro H."/>
            <person name="Grigoriev I.V."/>
            <person name="Buss L.W."/>
            <person name="Schierwater B."/>
            <person name="Dellaporta S.L."/>
            <person name="Rokhsar D.S."/>
        </authorList>
    </citation>
    <scope>NUCLEOTIDE SEQUENCE [LARGE SCALE GENOMIC DNA]</scope>
    <source>
        <strain evidence="9 10">Grell-BS-1999</strain>
    </source>
</reference>
<dbReference type="eggNOG" id="KOG3349">
    <property type="taxonomic scope" value="Eukaryota"/>
</dbReference>
<dbReference type="HOGENOM" id="CLU_085408_2_2_1"/>
<evidence type="ECO:0000256" key="4">
    <source>
        <dbReference type="ARBA" id="ARBA00017468"/>
    </source>
</evidence>
<dbReference type="PhylomeDB" id="B3RI21"/>
<comment type="subcellular location">
    <subcellularLocation>
        <location evidence="1">Endoplasmic reticulum</location>
    </subcellularLocation>
</comment>
<evidence type="ECO:0000256" key="3">
    <source>
        <dbReference type="ARBA" id="ARBA00012614"/>
    </source>
</evidence>
<keyword evidence="7" id="KW-0256">Endoplasmic reticulum</keyword>
<dbReference type="InterPro" id="IPR039042">
    <property type="entry name" value="Alg13-like"/>
</dbReference>
<evidence type="ECO:0000256" key="2">
    <source>
        <dbReference type="ARBA" id="ARBA00006962"/>
    </source>
</evidence>
<dbReference type="EC" id="2.4.1.141" evidence="3"/>
<dbReference type="EMBL" id="DS985241">
    <property type="protein sequence ID" value="EDV28959.1"/>
    <property type="molecule type" value="Genomic_DNA"/>
</dbReference>
<evidence type="ECO:0000256" key="6">
    <source>
        <dbReference type="ARBA" id="ARBA00022679"/>
    </source>
</evidence>
<dbReference type="GeneID" id="6750107"/>
<dbReference type="FunCoup" id="B3RI21">
    <property type="interactions" value="616"/>
</dbReference>
<keyword evidence="5" id="KW-0328">Glycosyltransferase</keyword>
<dbReference type="GO" id="GO:0004577">
    <property type="term" value="F:N-acetylglucosaminyldiphosphodolichol N-acetylglucosaminyltransferase activity"/>
    <property type="evidence" value="ECO:0007669"/>
    <property type="project" value="UniProtKB-EC"/>
</dbReference>
<dbReference type="InParanoid" id="B3RI21"/>
<dbReference type="InterPro" id="IPR007235">
    <property type="entry name" value="Glyco_trans_28_C"/>
</dbReference>
<keyword evidence="10" id="KW-1185">Reference proteome</keyword>
<dbReference type="AlphaFoldDB" id="B3RI21"/>
<dbReference type="KEGG" id="tad:TRIADDRAFT_18956"/>
<dbReference type="GO" id="GO:0005783">
    <property type="term" value="C:endoplasmic reticulum"/>
    <property type="evidence" value="ECO:0007669"/>
    <property type="project" value="UniProtKB-SubCell"/>
</dbReference>
<evidence type="ECO:0000256" key="5">
    <source>
        <dbReference type="ARBA" id="ARBA00022676"/>
    </source>
</evidence>
<sequence length="165" mass="18564">MKVVFVTVGTTSFDDLIKTISSDECCKILESRGYTKLLLQIGCGNFEPKFNTTNKLQLEYYRYKPSLNDDMMNADVILSHGGAGSILECLQLKKKLLVVINDKLSENHQVEFATKLSNSGYLYCCTCNNLTTVLQESNFSKLKKFPSSEPESFCHFLNQQLGLPP</sequence>
<dbReference type="Pfam" id="PF04101">
    <property type="entry name" value="Glyco_tran_28_C"/>
    <property type="match status" value="1"/>
</dbReference>
<dbReference type="STRING" id="10228.B3RI21"/>
<comment type="similarity">
    <text evidence="2">Belongs to the glycosyltransferase 28 family.</text>
</comment>
<dbReference type="GO" id="GO:0006488">
    <property type="term" value="P:dolichol-linked oligosaccharide biosynthetic process"/>
    <property type="evidence" value="ECO:0007669"/>
    <property type="project" value="InterPro"/>
</dbReference>
<proteinExistence type="inferred from homology"/>
<dbReference type="OMA" id="QYKFRPN"/>
<name>B3RI21_TRIAD</name>
<protein>
    <recommendedName>
        <fullName evidence="4">UDP-N-acetylglucosamine transferase subunit ALG13</fullName>
        <ecNumber evidence="3">2.4.1.141</ecNumber>
    </recommendedName>
</protein>
<feature type="domain" description="Glycosyl transferase family 28 C-terminal" evidence="8">
    <location>
        <begin position="3"/>
        <end position="148"/>
    </location>
</feature>
<dbReference type="RefSeq" id="XP_002108161.1">
    <property type="nucleotide sequence ID" value="XM_002108125.1"/>
</dbReference>
<evidence type="ECO:0000313" key="10">
    <source>
        <dbReference type="Proteomes" id="UP000009022"/>
    </source>
</evidence>
<evidence type="ECO:0000256" key="1">
    <source>
        <dbReference type="ARBA" id="ARBA00004240"/>
    </source>
</evidence>
<organism evidence="9 10">
    <name type="scientific">Trichoplax adhaerens</name>
    <name type="common">Trichoplax reptans</name>
    <dbReference type="NCBI Taxonomy" id="10228"/>
    <lineage>
        <taxon>Eukaryota</taxon>
        <taxon>Metazoa</taxon>
        <taxon>Placozoa</taxon>
        <taxon>Uniplacotomia</taxon>
        <taxon>Trichoplacea</taxon>
        <taxon>Trichoplacidae</taxon>
        <taxon>Trichoplax</taxon>
    </lineage>
</organism>
<dbReference type="OrthoDB" id="20273at2759"/>